<dbReference type="InterPro" id="IPR001995">
    <property type="entry name" value="Peptidase_A2_cat"/>
</dbReference>
<evidence type="ECO:0000256" key="9">
    <source>
        <dbReference type="SAM" id="Coils"/>
    </source>
</evidence>
<evidence type="ECO:0000256" key="4">
    <source>
        <dbReference type="ARBA" id="ARBA00022722"/>
    </source>
</evidence>
<dbReference type="PROSITE" id="PS00141">
    <property type="entry name" value="ASP_PROTEASE"/>
    <property type="match status" value="1"/>
</dbReference>
<keyword evidence="3" id="KW-0548">Nucleotidyltransferase</keyword>
<dbReference type="GO" id="GO:0008270">
    <property type="term" value="F:zinc ion binding"/>
    <property type="evidence" value="ECO:0007669"/>
    <property type="project" value="UniProtKB-KW"/>
</dbReference>
<evidence type="ECO:0000256" key="6">
    <source>
        <dbReference type="ARBA" id="ARBA00022801"/>
    </source>
</evidence>
<dbReference type="EnsemblMetazoa" id="PPA04525.1">
    <property type="protein sequence ID" value="PPA04525.1"/>
    <property type="gene ID" value="WBGene00094079"/>
</dbReference>
<dbReference type="GO" id="GO:0003964">
    <property type="term" value="F:RNA-directed DNA polymerase activity"/>
    <property type="evidence" value="ECO:0007669"/>
    <property type="project" value="UniProtKB-KW"/>
</dbReference>
<proteinExistence type="predicted"/>
<evidence type="ECO:0000256" key="7">
    <source>
        <dbReference type="ARBA" id="ARBA00022918"/>
    </source>
</evidence>
<keyword evidence="9" id="KW-0175">Coiled coil</keyword>
<dbReference type="EC" id="2.7.7.49" evidence="1"/>
<dbReference type="PROSITE" id="PS50158">
    <property type="entry name" value="ZF_CCHC"/>
    <property type="match status" value="1"/>
</dbReference>
<keyword evidence="8" id="KW-0863">Zinc-finger</keyword>
<evidence type="ECO:0000256" key="1">
    <source>
        <dbReference type="ARBA" id="ARBA00012493"/>
    </source>
</evidence>
<dbReference type="InterPro" id="IPR001969">
    <property type="entry name" value="Aspartic_peptidase_AS"/>
</dbReference>
<reference evidence="13" key="2">
    <citation type="submission" date="2022-06" db="UniProtKB">
        <authorList>
            <consortium name="EnsemblMetazoa"/>
        </authorList>
    </citation>
    <scope>IDENTIFICATION</scope>
    <source>
        <strain evidence="13">PS312</strain>
    </source>
</reference>
<evidence type="ECO:0000256" key="8">
    <source>
        <dbReference type="PROSITE-ProRule" id="PRU00047"/>
    </source>
</evidence>
<evidence type="ECO:0000259" key="12">
    <source>
        <dbReference type="PROSITE" id="PS50175"/>
    </source>
</evidence>
<dbReference type="SMART" id="SM00343">
    <property type="entry name" value="ZnF_C2HC"/>
    <property type="match status" value="2"/>
</dbReference>
<keyword evidence="7" id="KW-0695">RNA-directed DNA polymerase</keyword>
<evidence type="ECO:0000259" key="11">
    <source>
        <dbReference type="PROSITE" id="PS50158"/>
    </source>
</evidence>
<keyword evidence="8" id="KW-0479">Metal-binding</keyword>
<dbReference type="InterPro" id="IPR041373">
    <property type="entry name" value="RT_RNaseH"/>
</dbReference>
<dbReference type="Pfam" id="PF17917">
    <property type="entry name" value="RT_RNaseH"/>
    <property type="match status" value="1"/>
</dbReference>
<dbReference type="SUPFAM" id="SSF50630">
    <property type="entry name" value="Acid proteases"/>
    <property type="match status" value="1"/>
</dbReference>
<organism evidence="13 14">
    <name type="scientific">Pristionchus pacificus</name>
    <name type="common">Parasitic nematode worm</name>
    <dbReference type="NCBI Taxonomy" id="54126"/>
    <lineage>
        <taxon>Eukaryota</taxon>
        <taxon>Metazoa</taxon>
        <taxon>Ecdysozoa</taxon>
        <taxon>Nematoda</taxon>
        <taxon>Chromadorea</taxon>
        <taxon>Rhabditida</taxon>
        <taxon>Rhabditina</taxon>
        <taxon>Diplogasteromorpha</taxon>
        <taxon>Diplogasteroidea</taxon>
        <taxon>Neodiplogasteridae</taxon>
        <taxon>Pristionchus</taxon>
    </lineage>
</organism>
<keyword evidence="6" id="KW-0378">Hydrolase</keyword>
<feature type="region of interest" description="Disordered" evidence="10">
    <location>
        <begin position="1650"/>
        <end position="1672"/>
    </location>
</feature>
<name>A0A8R1Y8P5_PRIPA</name>
<evidence type="ECO:0000313" key="14">
    <source>
        <dbReference type="Proteomes" id="UP000005239"/>
    </source>
</evidence>
<dbReference type="InterPro" id="IPR001878">
    <property type="entry name" value="Znf_CCHC"/>
</dbReference>
<keyword evidence="5" id="KW-0255">Endonuclease</keyword>
<dbReference type="CDD" id="cd00303">
    <property type="entry name" value="retropepsin_like"/>
    <property type="match status" value="1"/>
</dbReference>
<evidence type="ECO:0000256" key="2">
    <source>
        <dbReference type="ARBA" id="ARBA00022679"/>
    </source>
</evidence>
<sequence length="1672" mass="188609">RRCCGGKKRENRGKKRGIDEITEEIEGNRRKSRARDCGKTLSTVMDAIQPAPMDVEEKTMASNGGSGAVLEEEKPTPASRVQTRAKTEEIRKNEMNVTERMTTEYALITRAIKNCRDKVKSQTSLRVGGEVTVVNDLFKVAMKEADKAWESVVNAVNTTMEALEGKESSEREMNFLGNVQLNSLEEAETVIRENREQLEQFRELTKEVKEIEGVEDIVGLLEKINGEREAVARERSEWEIVEAELLELKGMAELRENENLTDKWKDVNDELQTLREQFAELKKKMEEGEVDSLLLVDNVESLEGQVARLERENKRMKEINEDTLARLVRAEDANAGQNSSNQNGSVLDQHALSESDRISENMRRQREALQRMRMRQGCGGVSSPPSDSRASPRTRGQHTSTTPIAGAYSLGTIETGNGGMGNVSVGGSGDSNGIMGKSVGLMANALPRMARYSGKKEEWENFETGFMIRFGKMDTVVAMSLLNDHLFGEAKDALRSVPVEEKAKGVKGVLTWLRSRLSNETPFEEIEVSRMLRHQKINGRSVGKVCEELEELTARLHRDEVNKETERKRQLMFLFEGKYKEHVRLLGLFREGASYSAMKAALVELEYMRRTEREFKAYTEGVGSSGPRCFNCGKTSHKANQCNSRNGKGGGSGGSGSGANGHSGSMGTSGGANGTYRGGYSGPSRGGYSSGRGGYNNGSGQKPQQNNGYGNGGARAHSVAAPANGYNSGRSYTNVGTGANSVPLGHKSSCRDTSILEIIYISQRSVRDVDDFFFIKRRELVKGKVNGVPVQVLLDTGADVSIISADVVDKIDGAVVEKGVSPMIKDASNGVMDIVGRTILEVELEVGNRTQVGFYVLNNGLGKVIIGGKGLDDVGVELKEVRFREKTHSNGDDAIVLRDAQIGPGQLGSIWVKGSEHNTVMLESSVDQVMEGIAVTERIVHIPVFNDTESELQFTKYQPVGVWRVVEGAVEEMHAGQKGEGIVSDNRASEVIWKEIREKLVKNRSQELEKSLEQVLWRNIDAFAKDLEALAIFEAARKWKYLTFGTNTIVRTDHAPLTSMFKRQNKQKNNNDVVIREREESILRWKTAQGSDEWVQEMIQKKSEIAIGRGDASEMTRMPDSTRKLTMADLEIDKGTLYVLDRDHERLLYVPRSERKGLIKEMHESVLVGHAGGKKMNQMLRKKYVWGAMEKDIAAVLRDCDLLVGRTEEWEDALPYALYCYNTVPHGSTGESPAFLLHGRDVGLPLGETVDVDERYVVDMDDYKSRMMLLMKRTQNEVNERLKGERERMKVSYDKRWENNKKYEPIIGDRVYVFKEKGDGKNPKLRINRLVNRESPLHWENPCPGCLDKPRPLSALWSSCPSDFASFSFPTLKEYAIIRAIIEKDLYPWVIWMTTKRSRRRSLRRRRGLGEEVESSIGYGAVIHQPGVPLTRCGGDRARWEWKREMHTQWNEIFAGWHRLRTKKTIKSLLIFWPRAMQKDDMVSLKDVVVYHTERNAWNEWDILRVQGGATDPEYVPFLVDWSVDQPKTGRIRVIVTSNAITDGTPISALERCHSWIRRDHYEFAAQAWIDGKPWDIKKAESELEEKGWRTKETKVVEEVTYRVDTPKLNQVIKDKNRRELEKAECFECGSTEHKAWKCTRKDKNKKAYYGRGRPAAKEGDVMEPTHKKKRY</sequence>
<evidence type="ECO:0000256" key="3">
    <source>
        <dbReference type="ARBA" id="ARBA00022695"/>
    </source>
</evidence>
<feature type="region of interest" description="Disordered" evidence="10">
    <location>
        <begin position="639"/>
        <end position="722"/>
    </location>
</feature>
<feature type="coiled-coil region" evidence="9">
    <location>
        <begin position="184"/>
        <end position="214"/>
    </location>
</feature>
<keyword evidence="8" id="KW-0862">Zinc</keyword>
<dbReference type="GO" id="GO:0003676">
    <property type="term" value="F:nucleic acid binding"/>
    <property type="evidence" value="ECO:0007669"/>
    <property type="project" value="InterPro"/>
</dbReference>
<evidence type="ECO:0000256" key="10">
    <source>
        <dbReference type="SAM" id="MobiDB-lite"/>
    </source>
</evidence>
<dbReference type="InterPro" id="IPR050951">
    <property type="entry name" value="Retrovirus_Pol_polyprotein"/>
</dbReference>
<dbReference type="Pfam" id="PF17921">
    <property type="entry name" value="Integrase_H2C2"/>
    <property type="match status" value="1"/>
</dbReference>
<dbReference type="Proteomes" id="UP000005239">
    <property type="component" value="Unassembled WGS sequence"/>
</dbReference>
<dbReference type="Gene3D" id="1.10.340.70">
    <property type="match status" value="1"/>
</dbReference>
<dbReference type="Pfam" id="PF13975">
    <property type="entry name" value="gag-asp_proteas"/>
    <property type="match status" value="1"/>
</dbReference>
<dbReference type="PANTHER" id="PTHR37984:SF5">
    <property type="entry name" value="PROTEIN NYNRIN-LIKE"/>
    <property type="match status" value="1"/>
</dbReference>
<dbReference type="Gene3D" id="2.40.70.10">
    <property type="entry name" value="Acid Proteases"/>
    <property type="match status" value="1"/>
</dbReference>
<gene>
    <name evidence="13" type="primary">WBGene00094079</name>
</gene>
<protein>
    <recommendedName>
        <fullName evidence="1">RNA-directed DNA polymerase</fullName>
        <ecNumber evidence="1">2.7.7.49</ecNumber>
    </recommendedName>
</protein>
<dbReference type="PROSITE" id="PS50175">
    <property type="entry name" value="ASP_PROT_RETROV"/>
    <property type="match status" value="1"/>
</dbReference>
<feature type="domain" description="Peptidase A2" evidence="12">
    <location>
        <begin position="790"/>
        <end position="804"/>
    </location>
</feature>
<feature type="coiled-coil region" evidence="9">
    <location>
        <begin position="257"/>
        <end position="326"/>
    </location>
</feature>
<keyword evidence="14" id="KW-1185">Reference proteome</keyword>
<accession>A0A8R1Y8P5</accession>
<feature type="compositionally biased region" description="Basic and acidic residues" evidence="10">
    <location>
        <begin position="351"/>
        <end position="370"/>
    </location>
</feature>
<dbReference type="GO" id="GO:0006508">
    <property type="term" value="P:proteolysis"/>
    <property type="evidence" value="ECO:0007669"/>
    <property type="project" value="InterPro"/>
</dbReference>
<evidence type="ECO:0000256" key="5">
    <source>
        <dbReference type="ARBA" id="ARBA00022759"/>
    </source>
</evidence>
<dbReference type="GO" id="GO:0004519">
    <property type="term" value="F:endonuclease activity"/>
    <property type="evidence" value="ECO:0007669"/>
    <property type="project" value="UniProtKB-KW"/>
</dbReference>
<evidence type="ECO:0000313" key="13">
    <source>
        <dbReference type="EnsemblMetazoa" id="PPA04525.1"/>
    </source>
</evidence>
<feature type="compositionally biased region" description="Gly residues" evidence="10">
    <location>
        <begin position="667"/>
        <end position="697"/>
    </location>
</feature>
<feature type="compositionally biased region" description="Low complexity" evidence="10">
    <location>
        <begin position="333"/>
        <end position="345"/>
    </location>
</feature>
<keyword evidence="2" id="KW-0808">Transferase</keyword>
<dbReference type="PANTHER" id="PTHR37984">
    <property type="entry name" value="PROTEIN CBG26694"/>
    <property type="match status" value="1"/>
</dbReference>
<dbReference type="GO" id="GO:0004190">
    <property type="term" value="F:aspartic-type endopeptidase activity"/>
    <property type="evidence" value="ECO:0007669"/>
    <property type="project" value="InterPro"/>
</dbReference>
<reference evidence="14" key="1">
    <citation type="journal article" date="2008" name="Nat. Genet.">
        <title>The Pristionchus pacificus genome provides a unique perspective on nematode lifestyle and parasitism.</title>
        <authorList>
            <person name="Dieterich C."/>
            <person name="Clifton S.W."/>
            <person name="Schuster L.N."/>
            <person name="Chinwalla A."/>
            <person name="Delehaunty K."/>
            <person name="Dinkelacker I."/>
            <person name="Fulton L."/>
            <person name="Fulton R."/>
            <person name="Godfrey J."/>
            <person name="Minx P."/>
            <person name="Mitreva M."/>
            <person name="Roeseler W."/>
            <person name="Tian H."/>
            <person name="Witte H."/>
            <person name="Yang S.P."/>
            <person name="Wilson R.K."/>
            <person name="Sommer R.J."/>
        </authorList>
    </citation>
    <scope>NUCLEOTIDE SEQUENCE [LARGE SCALE GENOMIC DNA]</scope>
    <source>
        <strain evidence="14">PS312</strain>
    </source>
</reference>
<feature type="region of interest" description="Disordered" evidence="10">
    <location>
        <begin position="332"/>
        <end position="403"/>
    </location>
</feature>
<feature type="compositionally biased region" description="Low complexity" evidence="10">
    <location>
        <begin position="382"/>
        <end position="394"/>
    </location>
</feature>
<dbReference type="InterPro" id="IPR021109">
    <property type="entry name" value="Peptidase_aspartic_dom_sf"/>
</dbReference>
<feature type="region of interest" description="Disordered" evidence="10">
    <location>
        <begin position="58"/>
        <end position="85"/>
    </location>
</feature>
<feature type="compositionally biased region" description="Basic and acidic residues" evidence="10">
    <location>
        <begin position="1656"/>
        <end position="1666"/>
    </location>
</feature>
<feature type="domain" description="CCHC-type" evidence="11">
    <location>
        <begin position="628"/>
        <end position="642"/>
    </location>
</feature>
<keyword evidence="4" id="KW-0540">Nuclease</keyword>
<feature type="compositionally biased region" description="Gly residues" evidence="10">
    <location>
        <begin position="647"/>
        <end position="661"/>
    </location>
</feature>
<dbReference type="InterPro" id="IPR041588">
    <property type="entry name" value="Integrase_H2C2"/>
</dbReference>